<reference evidence="2 3" key="1">
    <citation type="submission" date="2019-10" db="EMBL/GenBank/DDBJ databases">
        <authorList>
            <person name="Dong K."/>
        </authorList>
    </citation>
    <scope>NUCLEOTIDE SEQUENCE [LARGE SCALE GENOMIC DNA]</scope>
    <source>
        <strain evidence="3">dk4302</strain>
    </source>
</reference>
<dbReference type="Pfam" id="PF00425">
    <property type="entry name" value="Chorismate_bind"/>
    <property type="match status" value="1"/>
</dbReference>
<dbReference type="SUPFAM" id="SSF56322">
    <property type="entry name" value="ADC synthase"/>
    <property type="match status" value="1"/>
</dbReference>
<evidence type="ECO:0000313" key="3">
    <source>
        <dbReference type="Proteomes" id="UP000326921"/>
    </source>
</evidence>
<evidence type="ECO:0000313" key="2">
    <source>
        <dbReference type="EMBL" id="QGA26722.1"/>
    </source>
</evidence>
<dbReference type="EMBL" id="CP045652">
    <property type="protein sequence ID" value="QGA26722.1"/>
    <property type="molecule type" value="Genomic_DNA"/>
</dbReference>
<dbReference type="PANTHER" id="PTHR11236">
    <property type="entry name" value="AMINOBENZOATE/ANTHRANILATE SYNTHASE"/>
    <property type="match status" value="1"/>
</dbReference>
<sequence length="427" mass="48041">MAEAIFEVNTDLFLSKALQWSKGFDQVCLFQSNGFSDQYSQVDCLLAVAAKEVFTSTAGQSTFERLEQFKSRFPDTWIPGFLSYDLKNELEDLHTQFPNRTGFPDAYFFVPQYILRFKSGSVQIIADFPNEIYQAIQKEETLDPSYQVRGQVRSRMSKDDYFQAFHHILDHIKRGDIYEANLCQEFYAESAHIDQPESLFQKLNELSPTPFACFFRVNQSYILSASPERFLAKRGNTLISQPIKGTAPRGKNEAEDIALKQNLASNPKEIAENVMIVDLVRNDLTRSAIPGTVQVTEKLGLYSFKHVHQLISTISCEKNPELTDAEVLENTFPAGSMTGAPKISAMQLCDLYETARRGVYSGAIGYFAPEGDFDFNVVIRTIIYHAENQYLSFHTGGAITIDAEAEKEYAECLTKASAILSALGQSL</sequence>
<gene>
    <name evidence="2" type="ORF">GFH32_10475</name>
</gene>
<dbReference type="InterPro" id="IPR019999">
    <property type="entry name" value="Anth_synth_I-like"/>
</dbReference>
<accession>A0A5Q0QGG0</accession>
<dbReference type="GO" id="GO:0000162">
    <property type="term" value="P:L-tryptophan biosynthetic process"/>
    <property type="evidence" value="ECO:0007669"/>
    <property type="project" value="TreeGrafter"/>
</dbReference>
<organism evidence="2 3">
    <name type="scientific">Sphingobacterium zhuxiongii</name>
    <dbReference type="NCBI Taxonomy" id="2662364"/>
    <lineage>
        <taxon>Bacteria</taxon>
        <taxon>Pseudomonadati</taxon>
        <taxon>Bacteroidota</taxon>
        <taxon>Sphingobacteriia</taxon>
        <taxon>Sphingobacteriales</taxon>
        <taxon>Sphingobacteriaceae</taxon>
        <taxon>Sphingobacterium</taxon>
    </lineage>
</organism>
<dbReference type="Gene3D" id="3.60.120.10">
    <property type="entry name" value="Anthranilate synthase"/>
    <property type="match status" value="1"/>
</dbReference>
<dbReference type="InterPro" id="IPR005801">
    <property type="entry name" value="ADC_synthase"/>
</dbReference>
<dbReference type="InterPro" id="IPR015890">
    <property type="entry name" value="Chorismate_C"/>
</dbReference>
<dbReference type="PRINTS" id="PR00095">
    <property type="entry name" value="ANTSNTHASEI"/>
</dbReference>
<proteinExistence type="predicted"/>
<dbReference type="PANTHER" id="PTHR11236:SF9">
    <property type="entry name" value="ANTHRANILATE SYNTHASE COMPONENT 1"/>
    <property type="match status" value="1"/>
</dbReference>
<evidence type="ECO:0000259" key="1">
    <source>
        <dbReference type="Pfam" id="PF00425"/>
    </source>
</evidence>
<protein>
    <submittedName>
        <fullName evidence="2">Aminodeoxychorismate synthase component I</fullName>
    </submittedName>
</protein>
<name>A0A5Q0QGG0_9SPHI</name>
<keyword evidence="3" id="KW-1185">Reference proteome</keyword>
<feature type="domain" description="Chorismate-utilising enzyme C-terminal" evidence="1">
    <location>
        <begin position="158"/>
        <end position="415"/>
    </location>
</feature>
<dbReference type="RefSeq" id="WP_153511571.1">
    <property type="nucleotide sequence ID" value="NZ_CP045652.1"/>
</dbReference>
<dbReference type="AlphaFoldDB" id="A0A5Q0QGG0"/>
<dbReference type="Proteomes" id="UP000326921">
    <property type="component" value="Chromosome"/>
</dbReference>
<dbReference type="KEGG" id="sphe:GFH32_10475"/>